<organism evidence="1 2">
    <name type="scientific">Vararia minispora EC-137</name>
    <dbReference type="NCBI Taxonomy" id="1314806"/>
    <lineage>
        <taxon>Eukaryota</taxon>
        <taxon>Fungi</taxon>
        <taxon>Dikarya</taxon>
        <taxon>Basidiomycota</taxon>
        <taxon>Agaricomycotina</taxon>
        <taxon>Agaricomycetes</taxon>
        <taxon>Russulales</taxon>
        <taxon>Lachnocladiaceae</taxon>
        <taxon>Vararia</taxon>
    </lineage>
</organism>
<dbReference type="EMBL" id="MU273770">
    <property type="protein sequence ID" value="KAI0028267.1"/>
    <property type="molecule type" value="Genomic_DNA"/>
</dbReference>
<feature type="non-terminal residue" evidence="1">
    <location>
        <position position="1"/>
    </location>
</feature>
<comment type="caution">
    <text evidence="1">The sequence shown here is derived from an EMBL/GenBank/DDBJ whole genome shotgun (WGS) entry which is preliminary data.</text>
</comment>
<dbReference type="Proteomes" id="UP000814128">
    <property type="component" value="Unassembled WGS sequence"/>
</dbReference>
<sequence length="152" mass="16950">AEGAHFQKDKGCTPGTREKILDRVTKWIECPETEGQTRTFLITGPPEAETSAIAHEIALRFSNCGRLASSFFFDPAYQADRRPHRLFTTLARDLADFDVMFKRALSDAVEADSSVCASWDCDRLFERLIHGPIEKHAIQPFGPIVVVIGALD</sequence>
<reference evidence="1" key="2">
    <citation type="journal article" date="2022" name="New Phytol.">
        <title>Evolutionary transition to the ectomycorrhizal habit in the genomes of a hyperdiverse lineage of mushroom-forming fungi.</title>
        <authorList>
            <person name="Looney B."/>
            <person name="Miyauchi S."/>
            <person name="Morin E."/>
            <person name="Drula E."/>
            <person name="Courty P.E."/>
            <person name="Kohler A."/>
            <person name="Kuo A."/>
            <person name="LaButti K."/>
            <person name="Pangilinan J."/>
            <person name="Lipzen A."/>
            <person name="Riley R."/>
            <person name="Andreopoulos W."/>
            <person name="He G."/>
            <person name="Johnson J."/>
            <person name="Nolan M."/>
            <person name="Tritt A."/>
            <person name="Barry K.W."/>
            <person name="Grigoriev I.V."/>
            <person name="Nagy L.G."/>
            <person name="Hibbett D."/>
            <person name="Henrissat B."/>
            <person name="Matheny P.B."/>
            <person name="Labbe J."/>
            <person name="Martin F.M."/>
        </authorList>
    </citation>
    <scope>NUCLEOTIDE SEQUENCE</scope>
    <source>
        <strain evidence="1">EC-137</strain>
    </source>
</reference>
<evidence type="ECO:0000313" key="2">
    <source>
        <dbReference type="Proteomes" id="UP000814128"/>
    </source>
</evidence>
<evidence type="ECO:0000313" key="1">
    <source>
        <dbReference type="EMBL" id="KAI0028267.1"/>
    </source>
</evidence>
<gene>
    <name evidence="1" type="ORF">K488DRAFT_6288</name>
</gene>
<reference evidence="1" key="1">
    <citation type="submission" date="2021-02" db="EMBL/GenBank/DDBJ databases">
        <authorList>
            <consortium name="DOE Joint Genome Institute"/>
            <person name="Ahrendt S."/>
            <person name="Looney B.P."/>
            <person name="Miyauchi S."/>
            <person name="Morin E."/>
            <person name="Drula E."/>
            <person name="Courty P.E."/>
            <person name="Chicoki N."/>
            <person name="Fauchery L."/>
            <person name="Kohler A."/>
            <person name="Kuo A."/>
            <person name="Labutti K."/>
            <person name="Pangilinan J."/>
            <person name="Lipzen A."/>
            <person name="Riley R."/>
            <person name="Andreopoulos W."/>
            <person name="He G."/>
            <person name="Johnson J."/>
            <person name="Barry K.W."/>
            <person name="Grigoriev I.V."/>
            <person name="Nagy L."/>
            <person name="Hibbett D."/>
            <person name="Henrissat B."/>
            <person name="Matheny P.B."/>
            <person name="Labbe J."/>
            <person name="Martin F."/>
        </authorList>
    </citation>
    <scope>NUCLEOTIDE SEQUENCE</scope>
    <source>
        <strain evidence="1">EC-137</strain>
    </source>
</reference>
<feature type="non-terminal residue" evidence="1">
    <location>
        <position position="152"/>
    </location>
</feature>
<protein>
    <submittedName>
        <fullName evidence="1">Uncharacterized protein</fullName>
    </submittedName>
</protein>
<name>A0ACB8Q9G4_9AGAM</name>
<proteinExistence type="predicted"/>
<keyword evidence="2" id="KW-1185">Reference proteome</keyword>
<accession>A0ACB8Q9G4</accession>